<dbReference type="InterPro" id="IPR003653">
    <property type="entry name" value="Peptidase_C48_C"/>
</dbReference>
<dbReference type="InterPro" id="IPR038765">
    <property type="entry name" value="Papain-like_cys_pep_sf"/>
</dbReference>
<dbReference type="GO" id="GO:0004519">
    <property type="term" value="F:endonuclease activity"/>
    <property type="evidence" value="ECO:0007669"/>
    <property type="project" value="UniProtKB-KW"/>
</dbReference>
<accession>A0A8H6XNS7</accession>
<comment type="similarity">
    <text evidence="1">Belongs to the peptidase C48 family.</text>
</comment>
<organism evidence="6 7">
    <name type="scientific">Mycena sanguinolenta</name>
    <dbReference type="NCBI Taxonomy" id="230812"/>
    <lineage>
        <taxon>Eukaryota</taxon>
        <taxon>Fungi</taxon>
        <taxon>Dikarya</taxon>
        <taxon>Basidiomycota</taxon>
        <taxon>Agaricomycotina</taxon>
        <taxon>Agaricomycetes</taxon>
        <taxon>Agaricomycetidae</taxon>
        <taxon>Agaricales</taxon>
        <taxon>Marasmiineae</taxon>
        <taxon>Mycenaceae</taxon>
        <taxon>Mycena</taxon>
    </lineage>
</organism>
<dbReference type="GO" id="GO:0006508">
    <property type="term" value="P:proteolysis"/>
    <property type="evidence" value="ECO:0007669"/>
    <property type="project" value="UniProtKB-KW"/>
</dbReference>
<name>A0A8H6XNS7_9AGAR</name>
<feature type="compositionally biased region" description="Acidic residues" evidence="4">
    <location>
        <begin position="555"/>
        <end position="564"/>
    </location>
</feature>
<keyword evidence="2" id="KW-0645">Protease</keyword>
<keyword evidence="6" id="KW-0255">Endonuclease</keyword>
<gene>
    <name evidence="6" type="ORF">MSAN_01892800</name>
</gene>
<proteinExistence type="inferred from homology"/>
<dbReference type="Proteomes" id="UP000623467">
    <property type="component" value="Unassembled WGS sequence"/>
</dbReference>
<feature type="compositionally biased region" description="Basic and acidic residues" evidence="4">
    <location>
        <begin position="599"/>
        <end position="617"/>
    </location>
</feature>
<evidence type="ECO:0000313" key="6">
    <source>
        <dbReference type="EMBL" id="KAF7345165.1"/>
    </source>
</evidence>
<evidence type="ECO:0000256" key="1">
    <source>
        <dbReference type="ARBA" id="ARBA00005234"/>
    </source>
</evidence>
<dbReference type="GO" id="GO:0019783">
    <property type="term" value="F:ubiquitin-like protein peptidase activity"/>
    <property type="evidence" value="ECO:0007669"/>
    <property type="project" value="UniProtKB-ARBA"/>
</dbReference>
<dbReference type="GO" id="GO:0008234">
    <property type="term" value="F:cysteine-type peptidase activity"/>
    <property type="evidence" value="ECO:0007669"/>
    <property type="project" value="InterPro"/>
</dbReference>
<evidence type="ECO:0000256" key="2">
    <source>
        <dbReference type="ARBA" id="ARBA00022670"/>
    </source>
</evidence>
<keyword evidence="7" id="KW-1185">Reference proteome</keyword>
<feature type="region of interest" description="Disordered" evidence="4">
    <location>
        <begin position="422"/>
        <end position="617"/>
    </location>
</feature>
<evidence type="ECO:0000259" key="5">
    <source>
        <dbReference type="PROSITE" id="PS50600"/>
    </source>
</evidence>
<feature type="compositionally biased region" description="Low complexity" evidence="4">
    <location>
        <begin position="388"/>
        <end position="402"/>
    </location>
</feature>
<feature type="domain" description="Ubiquitin-like protease family profile" evidence="5">
    <location>
        <begin position="148"/>
        <end position="334"/>
    </location>
</feature>
<dbReference type="EMBL" id="JACAZH010000020">
    <property type="protein sequence ID" value="KAF7345165.1"/>
    <property type="molecule type" value="Genomic_DNA"/>
</dbReference>
<evidence type="ECO:0000256" key="3">
    <source>
        <dbReference type="ARBA" id="ARBA00022801"/>
    </source>
</evidence>
<keyword evidence="3" id="KW-0378">Hydrolase</keyword>
<dbReference type="OrthoDB" id="3341102at2759"/>
<sequence length="1286" mass="143942">MASPKLKKIVAEYFLIPQELEHDLLPSPYLSMAKMIEFPLPLQNTAITGFQPAQFFSKAAPDITDSDLLVRVRRLAVPDAKTIHKLLECSRQRVLDGFRSVIYSHVGGAATHFPLWILTYWDAVSTLKQDVWAKWRKCQHWVNSQKKITPTNRARAALAEDVATKLAMLPWGFKKRGLSDSEPFHTLWRILGPNWLSGSEMNDMLELLAHKINTDADLVNKTRVRGTALIPKILQAYRAADSGTYWLARDLRWIRDVADDLIQSRAALITSAHLGPVTNEPHWVAIVFDCRDKPVILVAWPAYTCTSGIRRLANTPQADGHSCGILVNNAHEHFVDPSIPLPPPAYVANSRLEVFKSIATRGLEELEIEKACAIAEDEDSPDERSDCSTATPASSSDIASSPAPVPLRRLARDAKFTFTPLLSSSSAAPSPPSSSPAHKISSKRPKGHPDAPTPNPSPEKRRIFKRRSVDSPCASPAAVTQRREQDGYGSDSDSESGGEREENHNEDDGYHWGPEDNAPGPPESQMSPDISPSDSPMHPDDDPSYHNLPPLQDVTDSEASDSDENGTPPPLPAERKPTPHPQPHKSATAGKITSFWKVESPEEKAVRLERDGRKYTERGEQVRLREVEEKRKKMRYRDRLREEKMAEGWVPGKKRKRVDLLDHDNTTGPDPRLAELTRPRRDFKEDARKNNKPGGRKRKNQKRNAKYVNWQTPMLWSQIEAAARRALPPWSPRAILSELRKTNSKDFQRLKEQVIGRWIEQEAGISRWKESVRQKAELGKGNSPGGNITRCGVLHPYPETRKKINDHLTSLRTAGVALTLLTIRGIMVSHIEHDAPEVFERTMGDGSNFRCSESFVRRYLRNTLGWSERRATKAAQKLPQNHEKLLEEAFFRQAHVIRDYAVPAALIVNTDQTQLVYQQGTGSTWTQRGQKQVATVGQEEKRAFTLVPSISASGKLLGMQAVFQGQTSLSCPSPKAPRYSEAIDLGYTMLPSKTSTYWCTHNTMHLLVNTIIAPYFDAMKAELGLPPSQVSIWLIDLWSVHRSQEFRDWMRKNHPTIIILYVPGGCTGVWQPLDVGIQRLMKLSIKRAAHRDIVDEALSQIKAGKPPHEIKLDTTIGTLRDRSVGWIVQAIHDINDPATITRAFEMCRVGKWNLSYASLTSPEALAGLRDLRKTNPALHEALTQTSATDLPVVDGTEEEAYTTREVYDDCDIPLDVVSDHLLSGHSAVAKNFAITDDGGISRSGNAEASDAEDNEESIDAVPLVLGRGQRKKIPARRYLGPIWEEH</sequence>
<reference evidence="6" key="1">
    <citation type="submission" date="2020-05" db="EMBL/GenBank/DDBJ databases">
        <title>Mycena genomes resolve the evolution of fungal bioluminescence.</title>
        <authorList>
            <person name="Tsai I.J."/>
        </authorList>
    </citation>
    <scope>NUCLEOTIDE SEQUENCE</scope>
    <source>
        <strain evidence="6">160909Yilan</strain>
    </source>
</reference>
<feature type="compositionally biased region" description="Low complexity" evidence="4">
    <location>
        <begin position="527"/>
        <end position="536"/>
    </location>
</feature>
<dbReference type="PROSITE" id="PS50600">
    <property type="entry name" value="ULP_PROTEASE"/>
    <property type="match status" value="1"/>
</dbReference>
<feature type="region of interest" description="Disordered" evidence="4">
    <location>
        <begin position="660"/>
        <end position="704"/>
    </location>
</feature>
<feature type="compositionally biased region" description="Basic and acidic residues" evidence="4">
    <location>
        <begin position="672"/>
        <end position="689"/>
    </location>
</feature>
<evidence type="ECO:0000313" key="7">
    <source>
        <dbReference type="Proteomes" id="UP000623467"/>
    </source>
</evidence>
<dbReference type="SUPFAM" id="SSF54001">
    <property type="entry name" value="Cysteine proteinases"/>
    <property type="match status" value="1"/>
</dbReference>
<keyword evidence="6" id="KW-0540">Nuclease</keyword>
<feature type="compositionally biased region" description="Basic residues" evidence="4">
    <location>
        <begin position="690"/>
        <end position="704"/>
    </location>
</feature>
<feature type="region of interest" description="Disordered" evidence="4">
    <location>
        <begin position="374"/>
        <end position="406"/>
    </location>
</feature>
<feature type="compositionally biased region" description="Basic and acidic residues" evidence="4">
    <location>
        <begin position="497"/>
        <end position="514"/>
    </location>
</feature>
<protein>
    <submittedName>
        <fullName evidence="6">DDE superfamily endonuclease</fullName>
    </submittedName>
</protein>
<comment type="caution">
    <text evidence="6">The sequence shown here is derived from an EMBL/GenBank/DDBJ whole genome shotgun (WGS) entry which is preliminary data.</text>
</comment>
<evidence type="ECO:0000256" key="4">
    <source>
        <dbReference type="SAM" id="MobiDB-lite"/>
    </source>
</evidence>